<gene>
    <name evidence="2" type="ORF">NYR54_09165</name>
</gene>
<dbReference type="AlphaFoldDB" id="A0A9X3B6E7"/>
<dbReference type="Pfam" id="PF01321">
    <property type="entry name" value="Creatinase_N"/>
    <property type="match status" value="1"/>
</dbReference>
<dbReference type="InterPro" id="IPR000587">
    <property type="entry name" value="Creatinase_N"/>
</dbReference>
<sequence>MRRGLMLWREQELSAADVKARQQRLEGAMKAAGLDAFLVYTNHVRSAGVTYLTGFTPYWSDALLLILPGQSPLFSTALSKRVGNWIRSVNPTAEIAHSPKPGRLIGERLASAGCKCVGVLELDRLPAGLAEEIASAADVELLDGTEVFASVRAKPDSAELGLVRRADALVLEALGTVDPASRHAGQAVAALERVAREAGAEECYIAIAPHLDRDTRPGRFGGAELGRSFAVRLSLAYNGVWVRRTRTFSRDAALQEQVQSLERAFAALAPKLDPVSPLGPQLKGLAAGADLARWFLEAPSGTLPLTEVASEDRDTGCRVPYGVLSAAFMLGGTTVLLGGPVGLDLLPNATEEAA</sequence>
<accession>A0A9X3B6E7</accession>
<organism evidence="2 3">
    <name type="scientific">Chelativorans petroleitrophicus</name>
    <dbReference type="NCBI Taxonomy" id="2975484"/>
    <lineage>
        <taxon>Bacteria</taxon>
        <taxon>Pseudomonadati</taxon>
        <taxon>Pseudomonadota</taxon>
        <taxon>Alphaproteobacteria</taxon>
        <taxon>Hyphomicrobiales</taxon>
        <taxon>Phyllobacteriaceae</taxon>
        <taxon>Chelativorans</taxon>
    </lineage>
</organism>
<dbReference type="InterPro" id="IPR029149">
    <property type="entry name" value="Creatin/AminoP/Spt16_N"/>
</dbReference>
<dbReference type="EMBL" id="JAODNV010000009">
    <property type="protein sequence ID" value="MCT8990458.1"/>
    <property type="molecule type" value="Genomic_DNA"/>
</dbReference>
<dbReference type="GO" id="GO:0004177">
    <property type="term" value="F:aminopeptidase activity"/>
    <property type="evidence" value="ECO:0007669"/>
    <property type="project" value="UniProtKB-KW"/>
</dbReference>
<name>A0A9X3B6E7_9HYPH</name>
<evidence type="ECO:0000313" key="3">
    <source>
        <dbReference type="Proteomes" id="UP001149009"/>
    </source>
</evidence>
<evidence type="ECO:0000259" key="1">
    <source>
        <dbReference type="Pfam" id="PF01321"/>
    </source>
</evidence>
<evidence type="ECO:0000313" key="2">
    <source>
        <dbReference type="EMBL" id="MCT8990458.1"/>
    </source>
</evidence>
<dbReference type="Gene3D" id="3.40.350.10">
    <property type="entry name" value="Creatinase/prolidase N-terminal domain"/>
    <property type="match status" value="1"/>
</dbReference>
<proteinExistence type="predicted"/>
<keyword evidence="2" id="KW-0031">Aminopeptidase</keyword>
<protein>
    <submittedName>
        <fullName evidence="2">Aminopeptidase P family N-terminal domain-containing protein</fullName>
    </submittedName>
</protein>
<feature type="domain" description="Creatinase N-terminal" evidence="1">
    <location>
        <begin position="21"/>
        <end position="153"/>
    </location>
</feature>
<dbReference type="RefSeq" id="WP_261515334.1">
    <property type="nucleotide sequence ID" value="NZ_JAODNV010000009.1"/>
</dbReference>
<keyword evidence="2" id="KW-0378">Hydrolase</keyword>
<dbReference type="SUPFAM" id="SSF53092">
    <property type="entry name" value="Creatinase/prolidase N-terminal domain"/>
    <property type="match status" value="1"/>
</dbReference>
<keyword evidence="3" id="KW-1185">Reference proteome</keyword>
<reference evidence="2" key="1">
    <citation type="submission" date="2022-08" db="EMBL/GenBank/DDBJ databases">
        <title>Chelativorans sichuanense sp. nov., a paraffin oil-degrading bacterium isolated from a mixture of oil-based drill cuttings and paddy soil.</title>
        <authorList>
            <person name="Yu J."/>
            <person name="Liu H."/>
            <person name="Chen Q."/>
        </authorList>
    </citation>
    <scope>NUCLEOTIDE SEQUENCE</scope>
    <source>
        <strain evidence="2">SCAU 2101</strain>
    </source>
</reference>
<dbReference type="Proteomes" id="UP001149009">
    <property type="component" value="Unassembled WGS sequence"/>
</dbReference>
<keyword evidence="2" id="KW-0645">Protease</keyword>
<comment type="caution">
    <text evidence="2">The sequence shown here is derived from an EMBL/GenBank/DDBJ whole genome shotgun (WGS) entry which is preliminary data.</text>
</comment>